<dbReference type="Gene3D" id="1.20.1250.20">
    <property type="entry name" value="MFS general substrate transporter like domains"/>
    <property type="match status" value="1"/>
</dbReference>
<name>A0A8B8FSE3_9HEMI</name>
<dbReference type="SUPFAM" id="SSF103473">
    <property type="entry name" value="MFS general substrate transporter"/>
    <property type="match status" value="1"/>
</dbReference>
<dbReference type="PANTHER" id="PTHR48021:SF1">
    <property type="entry name" value="GH07001P-RELATED"/>
    <property type="match status" value="1"/>
</dbReference>
<evidence type="ECO:0000256" key="3">
    <source>
        <dbReference type="ARBA" id="ARBA00022692"/>
    </source>
</evidence>
<feature type="transmembrane region" description="Helical" evidence="9">
    <location>
        <begin position="138"/>
        <end position="156"/>
    </location>
</feature>
<accession>A0A8B8FSE3</accession>
<keyword evidence="3 9" id="KW-0812">Transmembrane</keyword>
<evidence type="ECO:0000256" key="5">
    <source>
        <dbReference type="ARBA" id="ARBA00023136"/>
    </source>
</evidence>
<feature type="transmembrane region" description="Helical" evidence="9">
    <location>
        <begin position="286"/>
        <end position="305"/>
    </location>
</feature>
<feature type="transmembrane region" description="Helical" evidence="9">
    <location>
        <begin position="408"/>
        <end position="433"/>
    </location>
</feature>
<feature type="transmembrane region" description="Helical" evidence="9">
    <location>
        <begin position="312"/>
        <end position="334"/>
    </location>
</feature>
<keyword evidence="6" id="KW-0325">Glycoprotein</keyword>
<dbReference type="Proteomes" id="UP000694846">
    <property type="component" value="Unplaced"/>
</dbReference>
<evidence type="ECO:0000256" key="1">
    <source>
        <dbReference type="ARBA" id="ARBA00004651"/>
    </source>
</evidence>
<keyword evidence="4 9" id="KW-1133">Transmembrane helix</keyword>
<comment type="similarity">
    <text evidence="7">Belongs to the major facilitator superfamily. Sugar transporter (TC 2.A.1.1) family. Trehalose transporter subfamily.</text>
</comment>
<dbReference type="GO" id="GO:0051119">
    <property type="term" value="F:sugar transmembrane transporter activity"/>
    <property type="evidence" value="ECO:0007669"/>
    <property type="project" value="InterPro"/>
</dbReference>
<sequence length="459" mass="50097">MVQKGVLFQIIAAFAATLGAMTMGTILGWSSPSLTILPDAVSFPVTLDDAAYYGSVFGIGAFFGSIPAGKISTFIGRCNSMIIYELFIIMGWIILTIPNAMWMLIGGRLLQGVGVGGLCAIIPSYIGEITEPKIRGTLSASFQIFICIGILYSFALGSVTKYVVFNVLCGIWALFHVLGAIMIPESPYILLSKNKDEQAKVSLKKFRDGNDDAISKELSSIKNEIETQRNQKNSFMQVLADRVNRKSIFIGVGCMFFQQTSGINVIVFYMSYIFKITESSISPQTASISVGVVQVIITCIAMAVIDKLGRRILLLVSAILMSISCAGLAIYFIMIQHDMSPKAFAWLPLTFVVLYILAFAIGFGPVPWVVMGEIFSNEVKPYGTSLATATNWGLVFLVTYYSNEITKLIGFNGLFIMFSIFCILAAVFVWIFVPETKNKTFAEIQLELGGNLPSTSTGP</sequence>
<dbReference type="CDD" id="cd17358">
    <property type="entry name" value="MFS_GLUT6_8_Class3_like"/>
    <property type="match status" value="1"/>
</dbReference>
<proteinExistence type="inferred from homology"/>
<gene>
    <name evidence="12" type="primary">LOC112685878</name>
</gene>
<dbReference type="InterPro" id="IPR036259">
    <property type="entry name" value="MFS_trans_sf"/>
</dbReference>
<feature type="transmembrane region" description="Helical" evidence="9">
    <location>
        <begin position="81"/>
        <end position="103"/>
    </location>
</feature>
<dbReference type="PROSITE" id="PS00217">
    <property type="entry name" value="SUGAR_TRANSPORT_2"/>
    <property type="match status" value="1"/>
</dbReference>
<dbReference type="InterPro" id="IPR020846">
    <property type="entry name" value="MFS_dom"/>
</dbReference>
<evidence type="ECO:0000256" key="9">
    <source>
        <dbReference type="SAM" id="Phobius"/>
    </source>
</evidence>
<protein>
    <submittedName>
        <fullName evidence="12">Facilitated trehalose transporter Tret1-like</fullName>
    </submittedName>
</protein>
<dbReference type="PANTHER" id="PTHR48021">
    <property type="match status" value="1"/>
</dbReference>
<dbReference type="Pfam" id="PF00083">
    <property type="entry name" value="Sugar_tr"/>
    <property type="match status" value="1"/>
</dbReference>
<dbReference type="InterPro" id="IPR005829">
    <property type="entry name" value="Sugar_transporter_CS"/>
</dbReference>
<evidence type="ECO:0000313" key="12">
    <source>
        <dbReference type="RefSeq" id="XP_025413687.1"/>
    </source>
</evidence>
<feature type="domain" description="Major facilitator superfamily (MFS) profile" evidence="10">
    <location>
        <begin position="8"/>
        <end position="437"/>
    </location>
</feature>
<organism evidence="11 12">
    <name type="scientific">Sipha flava</name>
    <name type="common">yellow sugarcane aphid</name>
    <dbReference type="NCBI Taxonomy" id="143950"/>
    <lineage>
        <taxon>Eukaryota</taxon>
        <taxon>Metazoa</taxon>
        <taxon>Ecdysozoa</taxon>
        <taxon>Arthropoda</taxon>
        <taxon>Hexapoda</taxon>
        <taxon>Insecta</taxon>
        <taxon>Pterygota</taxon>
        <taxon>Neoptera</taxon>
        <taxon>Paraneoptera</taxon>
        <taxon>Hemiptera</taxon>
        <taxon>Sternorrhyncha</taxon>
        <taxon>Aphidomorpha</taxon>
        <taxon>Aphidoidea</taxon>
        <taxon>Aphididae</taxon>
        <taxon>Sipha</taxon>
    </lineage>
</organism>
<evidence type="ECO:0000256" key="2">
    <source>
        <dbReference type="ARBA" id="ARBA00022475"/>
    </source>
</evidence>
<evidence type="ECO:0000256" key="4">
    <source>
        <dbReference type="ARBA" id="ARBA00022989"/>
    </source>
</evidence>
<dbReference type="InterPro" id="IPR050549">
    <property type="entry name" value="MFS_Trehalose_Transporter"/>
</dbReference>
<dbReference type="PROSITE" id="PS00216">
    <property type="entry name" value="SUGAR_TRANSPORT_1"/>
    <property type="match status" value="1"/>
</dbReference>
<feature type="transmembrane region" description="Helical" evidence="9">
    <location>
        <begin position="109"/>
        <end position="126"/>
    </location>
</feature>
<dbReference type="OrthoDB" id="6612291at2759"/>
<dbReference type="AlphaFoldDB" id="A0A8B8FSE3"/>
<dbReference type="NCBIfam" id="TIGR00879">
    <property type="entry name" value="SP"/>
    <property type="match status" value="1"/>
</dbReference>
<dbReference type="PRINTS" id="PR00171">
    <property type="entry name" value="SUGRTRNSPORT"/>
</dbReference>
<feature type="transmembrane region" description="Helical" evidence="9">
    <location>
        <begin position="50"/>
        <end position="69"/>
    </location>
</feature>
<dbReference type="RefSeq" id="XP_025413687.1">
    <property type="nucleotide sequence ID" value="XM_025557902.1"/>
</dbReference>
<feature type="transmembrane region" description="Helical" evidence="9">
    <location>
        <begin position="7"/>
        <end position="30"/>
    </location>
</feature>
<evidence type="ECO:0000259" key="10">
    <source>
        <dbReference type="PROSITE" id="PS50850"/>
    </source>
</evidence>
<evidence type="ECO:0000256" key="6">
    <source>
        <dbReference type="ARBA" id="ARBA00023180"/>
    </source>
</evidence>
<keyword evidence="5 9" id="KW-0472">Membrane</keyword>
<evidence type="ECO:0000256" key="7">
    <source>
        <dbReference type="ARBA" id="ARBA00024348"/>
    </source>
</evidence>
<keyword evidence="11" id="KW-1185">Reference proteome</keyword>
<dbReference type="InterPro" id="IPR005828">
    <property type="entry name" value="MFS_sugar_transport-like"/>
</dbReference>
<feature type="transmembrane region" description="Helical" evidence="9">
    <location>
        <begin position="382"/>
        <end position="402"/>
    </location>
</feature>
<evidence type="ECO:0000256" key="8">
    <source>
        <dbReference type="RuleBase" id="RU003346"/>
    </source>
</evidence>
<keyword evidence="8" id="KW-0813">Transport</keyword>
<evidence type="ECO:0000313" key="11">
    <source>
        <dbReference type="Proteomes" id="UP000694846"/>
    </source>
</evidence>
<comment type="subcellular location">
    <subcellularLocation>
        <location evidence="1">Cell membrane</location>
        <topology evidence="1">Multi-pass membrane protein</topology>
    </subcellularLocation>
</comment>
<feature type="transmembrane region" description="Helical" evidence="9">
    <location>
        <begin position="248"/>
        <end position="274"/>
    </location>
</feature>
<dbReference type="GO" id="GO:0005886">
    <property type="term" value="C:plasma membrane"/>
    <property type="evidence" value="ECO:0007669"/>
    <property type="project" value="UniProtKB-SubCell"/>
</dbReference>
<feature type="transmembrane region" description="Helical" evidence="9">
    <location>
        <begin position="162"/>
        <end position="183"/>
    </location>
</feature>
<keyword evidence="2" id="KW-1003">Cell membrane</keyword>
<dbReference type="InterPro" id="IPR003663">
    <property type="entry name" value="Sugar/inositol_transpt"/>
</dbReference>
<dbReference type="InterPro" id="IPR044775">
    <property type="entry name" value="MFS_ERD6/Tret1-like"/>
</dbReference>
<feature type="transmembrane region" description="Helical" evidence="9">
    <location>
        <begin position="346"/>
        <end position="370"/>
    </location>
</feature>
<dbReference type="FunFam" id="1.20.1250.20:FF:000055">
    <property type="entry name" value="Facilitated trehalose transporter Tret1-2 homolog"/>
    <property type="match status" value="1"/>
</dbReference>
<dbReference type="PROSITE" id="PS50850">
    <property type="entry name" value="MFS"/>
    <property type="match status" value="1"/>
</dbReference>
<dbReference type="GeneID" id="112685878"/>
<reference evidence="12" key="1">
    <citation type="submission" date="2025-08" db="UniProtKB">
        <authorList>
            <consortium name="RefSeq"/>
        </authorList>
    </citation>
    <scope>IDENTIFICATION</scope>
    <source>
        <tissue evidence="12">Whole body</tissue>
    </source>
</reference>